<evidence type="ECO:0000256" key="2">
    <source>
        <dbReference type="ARBA" id="ARBA00022490"/>
    </source>
</evidence>
<dbReference type="GO" id="GO:0015630">
    <property type="term" value="C:microtubule cytoskeleton"/>
    <property type="evidence" value="ECO:0007669"/>
    <property type="project" value="TreeGrafter"/>
</dbReference>
<accession>A0A1Y1LLK0</accession>
<dbReference type="SUPFAM" id="SSF56059">
    <property type="entry name" value="Glutathione synthetase ATP-binding domain-like"/>
    <property type="match status" value="1"/>
</dbReference>
<comment type="subcellular location">
    <subcellularLocation>
        <location evidence="1">Cytoplasm</location>
    </subcellularLocation>
</comment>
<dbReference type="AlphaFoldDB" id="A0A1Y1LLK0"/>
<feature type="region of interest" description="Disordered" evidence="6">
    <location>
        <begin position="25"/>
        <end position="46"/>
    </location>
</feature>
<dbReference type="PANTHER" id="PTHR45870:SF2">
    <property type="entry name" value="TUBULIN MONOGLYCYLASE TTLL3"/>
    <property type="match status" value="1"/>
</dbReference>
<dbReference type="PANTHER" id="PTHR45870">
    <property type="entry name" value="TUBULIN MONOGLYCYLASE TTLL3"/>
    <property type="match status" value="1"/>
</dbReference>
<evidence type="ECO:0000256" key="5">
    <source>
        <dbReference type="ARBA" id="ARBA00022840"/>
    </source>
</evidence>
<proteinExistence type="predicted"/>
<feature type="region of interest" description="Disordered" evidence="6">
    <location>
        <begin position="672"/>
        <end position="708"/>
    </location>
</feature>
<dbReference type="GO" id="GO:0070736">
    <property type="term" value="F:protein-glycine ligase activity, initiating"/>
    <property type="evidence" value="ECO:0007669"/>
    <property type="project" value="TreeGrafter"/>
</dbReference>
<evidence type="ECO:0000256" key="4">
    <source>
        <dbReference type="ARBA" id="ARBA00022741"/>
    </source>
</evidence>
<organism evidence="7">
    <name type="scientific">Photinus pyralis</name>
    <name type="common">Common eastern firefly</name>
    <name type="synonym">Lampyris pyralis</name>
    <dbReference type="NCBI Taxonomy" id="7054"/>
    <lineage>
        <taxon>Eukaryota</taxon>
        <taxon>Metazoa</taxon>
        <taxon>Ecdysozoa</taxon>
        <taxon>Arthropoda</taxon>
        <taxon>Hexapoda</taxon>
        <taxon>Insecta</taxon>
        <taxon>Pterygota</taxon>
        <taxon>Neoptera</taxon>
        <taxon>Endopterygota</taxon>
        <taxon>Coleoptera</taxon>
        <taxon>Polyphaga</taxon>
        <taxon>Elateriformia</taxon>
        <taxon>Elateroidea</taxon>
        <taxon>Lampyridae</taxon>
        <taxon>Lampyrinae</taxon>
        <taxon>Photinus</taxon>
    </lineage>
</organism>
<keyword evidence="4" id="KW-0547">Nucleotide-binding</keyword>
<evidence type="ECO:0000256" key="6">
    <source>
        <dbReference type="SAM" id="MobiDB-lite"/>
    </source>
</evidence>
<reference evidence="7" key="1">
    <citation type="journal article" date="2016" name="Sci. Rep.">
        <title>Molecular characterization of firefly nuptial gifts: a multi-omics approach sheds light on postcopulatory sexual selection.</title>
        <authorList>
            <person name="Al-Wathiqui N."/>
            <person name="Fallon T.R."/>
            <person name="South A."/>
            <person name="Weng J.K."/>
            <person name="Lewis S.M."/>
        </authorList>
    </citation>
    <scope>NUCLEOTIDE SEQUENCE</scope>
</reference>
<protein>
    <recommendedName>
        <fullName evidence="8">Tubulin glycylase 3A</fullName>
    </recommendedName>
</protein>
<evidence type="ECO:0000313" key="7">
    <source>
        <dbReference type="EMBL" id="JAV71877.1"/>
    </source>
</evidence>
<name>A0A1Y1LLK0_PHOPY</name>
<dbReference type="GO" id="GO:0005930">
    <property type="term" value="C:axoneme"/>
    <property type="evidence" value="ECO:0007669"/>
    <property type="project" value="TreeGrafter"/>
</dbReference>
<dbReference type="PROSITE" id="PS51221">
    <property type="entry name" value="TTL"/>
    <property type="match status" value="1"/>
</dbReference>
<evidence type="ECO:0008006" key="8">
    <source>
        <dbReference type="Google" id="ProtNLM"/>
    </source>
</evidence>
<keyword evidence="3" id="KW-0436">Ligase</keyword>
<dbReference type="GO" id="GO:0060271">
    <property type="term" value="P:cilium assembly"/>
    <property type="evidence" value="ECO:0007669"/>
    <property type="project" value="TreeGrafter"/>
</dbReference>
<dbReference type="GO" id="GO:0005524">
    <property type="term" value="F:ATP binding"/>
    <property type="evidence" value="ECO:0007669"/>
    <property type="project" value="UniProtKB-KW"/>
</dbReference>
<dbReference type="Pfam" id="PF03133">
    <property type="entry name" value="TTL"/>
    <property type="match status" value="1"/>
</dbReference>
<keyword evidence="5" id="KW-0067">ATP-binding</keyword>
<sequence length="833" mass="97396">MSKNANLLYDEILKDSDARNAVQSAPVHISDSKPTNEPLHRTSSNTEKLKTVITSERLAQLRKCVDDAIKEHKTFTIKGGWQSLRNQFLLRGWIEKFEPTPPKPKTSLKDSNSFLDDVFLNLPPKHTWESDTSYVVKCERTIMSRMLQNHPVDFYWNMKREATDWHHRINTHQIMNRFVRSLFTSKEGLNLLLQQMHWYCEPGTSVVNFPRCYTLGFPDHFNNFIDDFRITSCINLLKWLTKKYQYRDESLVKSFDGKVPHTALQFALDRSNEYLAVQRHADIDRETANVWDHEWDQFLTHYYCIVHEHGLIIDSNEWSLPLFNAAAKSVLNELRKYMPMFDVDGLKNVWILKPGNKCRGRGIHLIKHMDDVKKVMSLKLKYVVQKYIEKPLLIYQTKFDIRQWFMVTSVQPLHIWMYGECYLRFSTQIFNLENFHESLHLTNHAVQCKYANYTQRDKSLPEQNMWDSNIFKNYLKDIGKPTVWDDIIFPGLRENIIGTMLACQDTMDRRANTFELYGADFMLGEDFQPWLLEINSCPDLSPSTNVTRRMCPQCLQDVVKVMIDNRRNPSADTGQFRLVYKQNLPKPPLYLGMSLLVRGRRLFKTKKAKSKESKEKLTLLQDITDATINRQFPKLSPVSDYNGPVIKDFIEDIIHAPSMESSGYEFIPALPSTSAKKKHSSKHERVPKKDSNSHKSSSNKTNFINRNQNVQENAKIMEVGYKKFRSMFIKSAYFGLFQDWKIKSKFAITPEDKLHLCHENIDKPSTNLLKNNSILTTYAMQNPNKSNNESVINKKCKEQQRLPCVNVKLSFPQLHKIEPKLNLENTSKESKKM</sequence>
<evidence type="ECO:0000256" key="1">
    <source>
        <dbReference type="ARBA" id="ARBA00004496"/>
    </source>
</evidence>
<feature type="compositionally biased region" description="Basic and acidic residues" evidence="6">
    <location>
        <begin position="683"/>
        <end position="693"/>
    </location>
</feature>
<evidence type="ECO:0000256" key="3">
    <source>
        <dbReference type="ARBA" id="ARBA00022598"/>
    </source>
</evidence>
<keyword evidence="2" id="KW-0963">Cytoplasm</keyword>
<dbReference type="Gene3D" id="3.30.470.20">
    <property type="entry name" value="ATP-grasp fold, B domain"/>
    <property type="match status" value="1"/>
</dbReference>
<dbReference type="InterPro" id="IPR051437">
    <property type="entry name" value="TTLL_monoglycylase"/>
</dbReference>
<dbReference type="EMBL" id="GEZM01058136">
    <property type="protein sequence ID" value="JAV71877.1"/>
    <property type="molecule type" value="Transcribed_RNA"/>
</dbReference>
<dbReference type="GO" id="GO:0003341">
    <property type="term" value="P:cilium movement"/>
    <property type="evidence" value="ECO:0007669"/>
    <property type="project" value="TreeGrafter"/>
</dbReference>
<dbReference type="InterPro" id="IPR004344">
    <property type="entry name" value="TTL/TTLL_fam"/>
</dbReference>